<evidence type="ECO:0000313" key="2">
    <source>
        <dbReference type="Proteomes" id="UP000290253"/>
    </source>
</evidence>
<evidence type="ECO:0000313" key="1">
    <source>
        <dbReference type="EMBL" id="RXS97590.1"/>
    </source>
</evidence>
<proteinExistence type="predicted"/>
<accession>A0A4Q1SJX7</accession>
<dbReference type="RefSeq" id="WP_129207369.1">
    <property type="nucleotide sequence ID" value="NZ_BMGU01000001.1"/>
</dbReference>
<gene>
    <name evidence="1" type="ORF">ESZ00_06810</name>
</gene>
<comment type="caution">
    <text evidence="1">The sequence shown here is derived from an EMBL/GenBank/DDBJ whole genome shotgun (WGS) entry which is preliminary data.</text>
</comment>
<keyword evidence="2" id="KW-1185">Reference proteome</keyword>
<dbReference type="EMBL" id="SDMK01000001">
    <property type="protein sequence ID" value="RXS97590.1"/>
    <property type="molecule type" value="Genomic_DNA"/>
</dbReference>
<protein>
    <submittedName>
        <fullName evidence="1">Uncharacterized protein</fullName>
    </submittedName>
</protein>
<organism evidence="1 2">
    <name type="scientific">Silvibacterium dinghuense</name>
    <dbReference type="NCBI Taxonomy" id="1560006"/>
    <lineage>
        <taxon>Bacteria</taxon>
        <taxon>Pseudomonadati</taxon>
        <taxon>Acidobacteriota</taxon>
        <taxon>Terriglobia</taxon>
        <taxon>Terriglobales</taxon>
        <taxon>Acidobacteriaceae</taxon>
        <taxon>Silvibacterium</taxon>
    </lineage>
</organism>
<reference evidence="1 2" key="1">
    <citation type="journal article" date="2016" name="Int. J. Syst. Evol. Microbiol.">
        <title>Acidipila dinghuensis sp. nov., an acidobacterium isolated from forest soil.</title>
        <authorList>
            <person name="Jiang Y.W."/>
            <person name="Wang J."/>
            <person name="Chen M.H."/>
            <person name="Lv Y.Y."/>
            <person name="Qiu L.H."/>
        </authorList>
    </citation>
    <scope>NUCLEOTIDE SEQUENCE [LARGE SCALE GENOMIC DNA]</scope>
    <source>
        <strain evidence="1 2">DHOF10</strain>
    </source>
</reference>
<name>A0A4Q1SJX7_9BACT</name>
<dbReference type="OrthoDB" id="122806at2"/>
<dbReference type="Proteomes" id="UP000290253">
    <property type="component" value="Unassembled WGS sequence"/>
</dbReference>
<dbReference type="AlphaFoldDB" id="A0A4Q1SJX7"/>
<sequence>MCASKVVGKRQSVYATREDFCKLFMESTNSLYLLSFLLTANQEKAEQCFVAGLDDCVDGNPVFHGWAYSWARRMIVRNAIQMVVPRSALKKPALGASDLSVQREPLKNSALDGHFAGLLALEDLGRFIYVLSVLERYSDMDCALLLDVSIREFREARRRVLSSGLQTLTKEMSNRQHR</sequence>